<evidence type="ECO:0000313" key="1">
    <source>
        <dbReference type="EMBL" id="KAI3812505.1"/>
    </source>
</evidence>
<proteinExistence type="predicted"/>
<organism evidence="1 2">
    <name type="scientific">Smallanthus sonchifolius</name>
    <dbReference type="NCBI Taxonomy" id="185202"/>
    <lineage>
        <taxon>Eukaryota</taxon>
        <taxon>Viridiplantae</taxon>
        <taxon>Streptophyta</taxon>
        <taxon>Embryophyta</taxon>
        <taxon>Tracheophyta</taxon>
        <taxon>Spermatophyta</taxon>
        <taxon>Magnoliopsida</taxon>
        <taxon>eudicotyledons</taxon>
        <taxon>Gunneridae</taxon>
        <taxon>Pentapetalae</taxon>
        <taxon>asterids</taxon>
        <taxon>campanulids</taxon>
        <taxon>Asterales</taxon>
        <taxon>Asteraceae</taxon>
        <taxon>Asteroideae</taxon>
        <taxon>Heliantheae alliance</taxon>
        <taxon>Millerieae</taxon>
        <taxon>Smallanthus</taxon>
    </lineage>
</organism>
<reference evidence="1 2" key="2">
    <citation type="journal article" date="2022" name="Mol. Ecol. Resour.">
        <title>The genomes of chicory, endive, great burdock and yacon provide insights into Asteraceae paleo-polyploidization history and plant inulin production.</title>
        <authorList>
            <person name="Fan W."/>
            <person name="Wang S."/>
            <person name="Wang H."/>
            <person name="Wang A."/>
            <person name="Jiang F."/>
            <person name="Liu H."/>
            <person name="Zhao H."/>
            <person name="Xu D."/>
            <person name="Zhang Y."/>
        </authorList>
    </citation>
    <scope>NUCLEOTIDE SEQUENCE [LARGE SCALE GENOMIC DNA]</scope>
    <source>
        <strain evidence="2">cv. Yunnan</strain>
        <tissue evidence="1">Leaves</tissue>
    </source>
</reference>
<accession>A0ACB9IWW6</accession>
<gene>
    <name evidence="1" type="ORF">L1987_17215</name>
</gene>
<comment type="caution">
    <text evidence="1">The sequence shown here is derived from an EMBL/GenBank/DDBJ whole genome shotgun (WGS) entry which is preliminary data.</text>
</comment>
<sequence>MSSGAETSQLEDVWTDNVDDCNEEQVEPLPTETAEDAAMVAAFQVYDAENKEEQLIKTCEDADKVAELLEESMAMLMLAEDLFAQCARYGQIILPP</sequence>
<name>A0ACB9IWW6_9ASTR</name>
<evidence type="ECO:0000313" key="2">
    <source>
        <dbReference type="Proteomes" id="UP001056120"/>
    </source>
</evidence>
<protein>
    <submittedName>
        <fullName evidence="1">Uncharacterized protein</fullName>
    </submittedName>
</protein>
<keyword evidence="2" id="KW-1185">Reference proteome</keyword>
<dbReference type="Proteomes" id="UP001056120">
    <property type="component" value="Linkage Group LG06"/>
</dbReference>
<reference evidence="2" key="1">
    <citation type="journal article" date="2022" name="Mol. Ecol. Resour.">
        <title>The genomes of chicory, endive, great burdock and yacon provide insights into Asteraceae palaeo-polyploidization history and plant inulin production.</title>
        <authorList>
            <person name="Fan W."/>
            <person name="Wang S."/>
            <person name="Wang H."/>
            <person name="Wang A."/>
            <person name="Jiang F."/>
            <person name="Liu H."/>
            <person name="Zhao H."/>
            <person name="Xu D."/>
            <person name="Zhang Y."/>
        </authorList>
    </citation>
    <scope>NUCLEOTIDE SEQUENCE [LARGE SCALE GENOMIC DNA]</scope>
    <source>
        <strain evidence="2">cv. Yunnan</strain>
    </source>
</reference>
<dbReference type="EMBL" id="CM042023">
    <property type="protein sequence ID" value="KAI3812505.1"/>
    <property type="molecule type" value="Genomic_DNA"/>
</dbReference>